<dbReference type="EMBL" id="JACEFO010001653">
    <property type="protein sequence ID" value="KAF8725610.1"/>
    <property type="molecule type" value="Genomic_DNA"/>
</dbReference>
<keyword evidence="2 5" id="KW-1133">Transmembrane helix</keyword>
<keyword evidence="1 5" id="KW-0812">Transmembrane</keyword>
<dbReference type="OrthoDB" id="10585604at2759"/>
<dbReference type="InterPro" id="IPR030184">
    <property type="entry name" value="WAT1-related"/>
</dbReference>
<accession>A0A835F1D6</accession>
<evidence type="ECO:0000313" key="6">
    <source>
        <dbReference type="EMBL" id="KAF8725610.1"/>
    </source>
</evidence>
<feature type="transmembrane region" description="Helical" evidence="5">
    <location>
        <begin position="44"/>
        <end position="64"/>
    </location>
</feature>
<dbReference type="AlphaFoldDB" id="A0A835F1D6"/>
<evidence type="ECO:0000313" key="7">
    <source>
        <dbReference type="Proteomes" id="UP000636709"/>
    </source>
</evidence>
<keyword evidence="7" id="KW-1185">Reference proteome</keyword>
<reference evidence="6" key="1">
    <citation type="submission" date="2020-07" db="EMBL/GenBank/DDBJ databases">
        <title>Genome sequence and genetic diversity analysis of an under-domesticated orphan crop, white fonio (Digitaria exilis).</title>
        <authorList>
            <person name="Bennetzen J.L."/>
            <person name="Chen S."/>
            <person name="Ma X."/>
            <person name="Wang X."/>
            <person name="Yssel A.E.J."/>
            <person name="Chaluvadi S.R."/>
            <person name="Johnson M."/>
            <person name="Gangashetty P."/>
            <person name="Hamidou F."/>
            <person name="Sanogo M.D."/>
            <person name="Zwaenepoel A."/>
            <person name="Wallace J."/>
            <person name="Van De Peer Y."/>
            <person name="Van Deynze A."/>
        </authorList>
    </citation>
    <scope>NUCLEOTIDE SEQUENCE</scope>
    <source>
        <tissue evidence="6">Leaves</tissue>
    </source>
</reference>
<name>A0A835F1D6_9POAL</name>
<evidence type="ECO:0000256" key="1">
    <source>
        <dbReference type="ARBA" id="ARBA00022692"/>
    </source>
</evidence>
<comment type="caution">
    <text evidence="6">The sequence shown here is derived from an EMBL/GenBank/DDBJ whole genome shotgun (WGS) entry which is preliminary data.</text>
</comment>
<organism evidence="6 7">
    <name type="scientific">Digitaria exilis</name>
    <dbReference type="NCBI Taxonomy" id="1010633"/>
    <lineage>
        <taxon>Eukaryota</taxon>
        <taxon>Viridiplantae</taxon>
        <taxon>Streptophyta</taxon>
        <taxon>Embryophyta</taxon>
        <taxon>Tracheophyta</taxon>
        <taxon>Spermatophyta</taxon>
        <taxon>Magnoliopsida</taxon>
        <taxon>Liliopsida</taxon>
        <taxon>Poales</taxon>
        <taxon>Poaceae</taxon>
        <taxon>PACMAD clade</taxon>
        <taxon>Panicoideae</taxon>
        <taxon>Panicodae</taxon>
        <taxon>Paniceae</taxon>
        <taxon>Anthephorinae</taxon>
        <taxon>Digitaria</taxon>
    </lineage>
</organism>
<evidence type="ECO:0000256" key="2">
    <source>
        <dbReference type="ARBA" id="ARBA00022989"/>
    </source>
</evidence>
<dbReference type="GO" id="GO:0016020">
    <property type="term" value="C:membrane"/>
    <property type="evidence" value="ECO:0007669"/>
    <property type="project" value="InterPro"/>
</dbReference>
<feature type="region of interest" description="Disordered" evidence="4">
    <location>
        <begin position="193"/>
        <end position="226"/>
    </location>
</feature>
<dbReference type="Proteomes" id="UP000636709">
    <property type="component" value="Unassembled WGS sequence"/>
</dbReference>
<dbReference type="PANTHER" id="PTHR31218">
    <property type="entry name" value="WAT1-RELATED PROTEIN"/>
    <property type="match status" value="1"/>
</dbReference>
<feature type="compositionally biased region" description="Basic and acidic residues" evidence="4">
    <location>
        <begin position="193"/>
        <end position="220"/>
    </location>
</feature>
<protein>
    <submittedName>
        <fullName evidence="6">Uncharacterized protein</fullName>
    </submittedName>
</protein>
<evidence type="ECO:0000256" key="3">
    <source>
        <dbReference type="ARBA" id="ARBA00023136"/>
    </source>
</evidence>
<sequence>MPVQHQPQVHLFDGGGGDMQLPPRHHLLPGIAAEAMKLKSSPGMAKAAGITLCLAGVMVIALYAGPSLRPLNRHGVLAQHNANNKQAAQAHGVVVSKGSSCVAWSVWFILQVDDHSTQILFFFPRRKGHGFSGWKLGLDLSLVSVAFSTWCVDMKGPVFLAMWNPLYLLLVLFCSWEKPVLWGKRKEETRLVTPPDHYEDKSSKEKQQPNAKECEVKEPAPSDQQV</sequence>
<keyword evidence="3 5" id="KW-0472">Membrane</keyword>
<feature type="transmembrane region" description="Helical" evidence="5">
    <location>
        <begin position="158"/>
        <end position="176"/>
    </location>
</feature>
<evidence type="ECO:0000256" key="5">
    <source>
        <dbReference type="SAM" id="Phobius"/>
    </source>
</evidence>
<evidence type="ECO:0000256" key="4">
    <source>
        <dbReference type="SAM" id="MobiDB-lite"/>
    </source>
</evidence>
<gene>
    <name evidence="6" type="ORF">HU200_020150</name>
</gene>
<proteinExistence type="predicted"/>
<dbReference type="GO" id="GO:0022857">
    <property type="term" value="F:transmembrane transporter activity"/>
    <property type="evidence" value="ECO:0007669"/>
    <property type="project" value="InterPro"/>
</dbReference>